<dbReference type="AlphaFoldDB" id="A0ABD7A9G1"/>
<evidence type="ECO:0000256" key="1">
    <source>
        <dbReference type="ARBA" id="ARBA00009964"/>
    </source>
</evidence>
<dbReference type="Proteomes" id="UP000509784">
    <property type="component" value="Chromosome"/>
</dbReference>
<dbReference type="InterPro" id="IPR009057">
    <property type="entry name" value="Homeodomain-like_sf"/>
</dbReference>
<gene>
    <name evidence="2" type="ORF">HV560_07435</name>
</gene>
<organism evidence="2 3">
    <name type="scientific">Mannheimia pernigra</name>
    <dbReference type="NCBI Taxonomy" id="111844"/>
    <lineage>
        <taxon>Bacteria</taxon>
        <taxon>Pseudomonadati</taxon>
        <taxon>Pseudomonadota</taxon>
        <taxon>Gammaproteobacteria</taxon>
        <taxon>Pasteurellales</taxon>
        <taxon>Pasteurellaceae</taxon>
        <taxon>Mannheimia</taxon>
    </lineage>
</organism>
<proteinExistence type="inferred from homology"/>
<accession>A0ABD7A9G1</accession>
<name>A0ABD7A9G1_9PAST</name>
<dbReference type="Pfam" id="PF01527">
    <property type="entry name" value="HTH_Tnp_1"/>
    <property type="match status" value="1"/>
</dbReference>
<comment type="similarity">
    <text evidence="1">Belongs to the transposase 8 family.</text>
</comment>
<dbReference type="EMBL" id="CP055305">
    <property type="protein sequence ID" value="QLB42658.1"/>
    <property type="molecule type" value="Genomic_DNA"/>
</dbReference>
<reference evidence="2 3" key="1">
    <citation type="submission" date="2020-06" db="EMBL/GenBank/DDBJ databases">
        <title>Mannheimia pernigra sp. nov. isolated from bovine respiratory tract.</title>
        <authorList>
            <person name="Kuhnert P."/>
            <person name="Akarsu-Egger H."/>
        </authorList>
    </citation>
    <scope>NUCLEOTIDE SEQUENCE [LARGE SCALE GENOMIC DNA]</scope>
    <source>
        <strain evidence="2 3">17CN0883</strain>
    </source>
</reference>
<dbReference type="Gene3D" id="1.10.10.60">
    <property type="entry name" value="Homeodomain-like"/>
    <property type="match status" value="1"/>
</dbReference>
<protein>
    <submittedName>
        <fullName evidence="2">Transposase</fullName>
    </submittedName>
</protein>
<evidence type="ECO:0000313" key="3">
    <source>
        <dbReference type="Proteomes" id="UP000509784"/>
    </source>
</evidence>
<dbReference type="KEGG" id="mpeg:HV560_07435"/>
<dbReference type="InterPro" id="IPR002514">
    <property type="entry name" value="Transposase_8"/>
</dbReference>
<sequence length="95" mass="11022">MENRKWLNFLPPEYKKQCVEMVLDGKHSVSQVCKMMRVSQSALNRWKQQFLAEQQGITPKAPAISAEQPEIQRLRAENEPLRSDNALLKKVLEKS</sequence>
<dbReference type="RefSeq" id="WP_176812548.1">
    <property type="nucleotide sequence ID" value="NZ_CP055305.1"/>
</dbReference>
<dbReference type="SUPFAM" id="SSF46689">
    <property type="entry name" value="Homeodomain-like"/>
    <property type="match status" value="1"/>
</dbReference>
<evidence type="ECO:0000313" key="2">
    <source>
        <dbReference type="EMBL" id="QLB42658.1"/>
    </source>
</evidence>